<organism evidence="2 3">
    <name type="scientific">Dendrobium nobile</name>
    <name type="common">Orchid</name>
    <dbReference type="NCBI Taxonomy" id="94219"/>
    <lineage>
        <taxon>Eukaryota</taxon>
        <taxon>Viridiplantae</taxon>
        <taxon>Streptophyta</taxon>
        <taxon>Embryophyta</taxon>
        <taxon>Tracheophyta</taxon>
        <taxon>Spermatophyta</taxon>
        <taxon>Magnoliopsida</taxon>
        <taxon>Liliopsida</taxon>
        <taxon>Asparagales</taxon>
        <taxon>Orchidaceae</taxon>
        <taxon>Epidendroideae</taxon>
        <taxon>Malaxideae</taxon>
        <taxon>Dendrobiinae</taxon>
        <taxon>Dendrobium</taxon>
    </lineage>
</organism>
<dbReference type="PANTHER" id="PTHR31374:SF198">
    <property type="entry name" value="AUXIN-RESPONSIVE PROTEIN SAUR72"/>
    <property type="match status" value="1"/>
</dbReference>
<dbReference type="GO" id="GO:0009733">
    <property type="term" value="P:response to auxin"/>
    <property type="evidence" value="ECO:0007669"/>
    <property type="project" value="InterPro"/>
</dbReference>
<protein>
    <submittedName>
        <fullName evidence="2">Uncharacterized protein</fullName>
    </submittedName>
</protein>
<dbReference type="PANTHER" id="PTHR31374">
    <property type="entry name" value="AUXIN-INDUCED PROTEIN-LIKE-RELATED"/>
    <property type="match status" value="1"/>
</dbReference>
<sequence length="121" mass="13692">MKKLIRRLAKVADSSQYEPLEAAGKRDARRARVPAGHIPVFVGEEMERFAVPAEFLGRPPFVELLRRTAMEFGYDQVGVLRISCSVHLFRRLLLTAETDAGDDFVAEELARPLQYSDHFAC</sequence>
<accession>A0A8T3AHH3</accession>
<dbReference type="Pfam" id="PF02519">
    <property type="entry name" value="Auxin_inducible"/>
    <property type="match status" value="1"/>
</dbReference>
<evidence type="ECO:0000256" key="1">
    <source>
        <dbReference type="ARBA" id="ARBA00006974"/>
    </source>
</evidence>
<evidence type="ECO:0000313" key="2">
    <source>
        <dbReference type="EMBL" id="KAI0495633.1"/>
    </source>
</evidence>
<keyword evidence="3" id="KW-1185">Reference proteome</keyword>
<dbReference type="InterPro" id="IPR003676">
    <property type="entry name" value="SAUR_fam"/>
</dbReference>
<proteinExistence type="inferred from homology"/>
<dbReference type="Proteomes" id="UP000829196">
    <property type="component" value="Unassembled WGS sequence"/>
</dbReference>
<comment type="caution">
    <text evidence="2">The sequence shown here is derived from an EMBL/GenBank/DDBJ whole genome shotgun (WGS) entry which is preliminary data.</text>
</comment>
<comment type="similarity">
    <text evidence="1">Belongs to the ARG7 family.</text>
</comment>
<gene>
    <name evidence="2" type="ORF">KFK09_021936</name>
</gene>
<reference evidence="2" key="1">
    <citation type="journal article" date="2022" name="Front. Genet.">
        <title>Chromosome-Scale Assembly of the Dendrobium nobile Genome Provides Insights Into the Molecular Mechanism of the Biosynthesis of the Medicinal Active Ingredient of Dendrobium.</title>
        <authorList>
            <person name="Xu Q."/>
            <person name="Niu S.-C."/>
            <person name="Li K.-L."/>
            <person name="Zheng P.-J."/>
            <person name="Zhang X.-J."/>
            <person name="Jia Y."/>
            <person name="Liu Y."/>
            <person name="Niu Y.-X."/>
            <person name="Yu L.-H."/>
            <person name="Chen D.-F."/>
            <person name="Zhang G.-Q."/>
        </authorList>
    </citation>
    <scope>NUCLEOTIDE SEQUENCE</scope>
    <source>
        <tissue evidence="2">Leaf</tissue>
    </source>
</reference>
<dbReference type="EMBL" id="JAGYWB010000016">
    <property type="protein sequence ID" value="KAI0495633.1"/>
    <property type="molecule type" value="Genomic_DNA"/>
</dbReference>
<dbReference type="AlphaFoldDB" id="A0A8T3AHH3"/>
<name>A0A8T3AHH3_DENNO</name>
<dbReference type="OrthoDB" id="838391at2759"/>
<evidence type="ECO:0000313" key="3">
    <source>
        <dbReference type="Proteomes" id="UP000829196"/>
    </source>
</evidence>